<comment type="caution">
    <text evidence="11">The sequence shown here is derived from an EMBL/GenBank/DDBJ whole genome shotgun (WGS) entry which is preliminary data.</text>
</comment>
<proteinExistence type="predicted"/>
<dbReference type="GO" id="GO:0030020">
    <property type="term" value="F:extracellular matrix structural constituent conferring tensile strength"/>
    <property type="evidence" value="ECO:0007669"/>
    <property type="project" value="TreeGrafter"/>
</dbReference>
<feature type="compositionally biased region" description="Low complexity" evidence="9">
    <location>
        <begin position="110"/>
        <end position="133"/>
    </location>
</feature>
<evidence type="ECO:0000256" key="6">
    <source>
        <dbReference type="ARBA" id="ARBA00022869"/>
    </source>
</evidence>
<dbReference type="PANTHER" id="PTHR24023">
    <property type="entry name" value="COLLAGEN ALPHA"/>
    <property type="match status" value="1"/>
</dbReference>
<dbReference type="InterPro" id="IPR050149">
    <property type="entry name" value="Collagen_superfamily"/>
</dbReference>
<dbReference type="InterPro" id="IPR016187">
    <property type="entry name" value="CTDL_fold"/>
</dbReference>
<reference evidence="11" key="1">
    <citation type="submission" date="2023-03" db="EMBL/GenBank/DDBJ databases">
        <title>Electrophorus voltai genome.</title>
        <authorList>
            <person name="Bian C."/>
        </authorList>
    </citation>
    <scope>NUCLEOTIDE SEQUENCE</scope>
    <source>
        <strain evidence="11">CB-2022</strain>
        <tissue evidence="11">Muscle</tissue>
    </source>
</reference>
<feature type="non-terminal residue" evidence="11">
    <location>
        <position position="1"/>
    </location>
</feature>
<sequence>QPGPRGPSGLAIPINGDNGEPGQKGNPGYKGQRGPPGPQGIAGPPGSPGDKGAKGDLGYSGEPGPQGMCGDPGPCGPNGLKGVQGDPGPKGKSGDVILKKANPIPGPPGLHGSQGLQGSLGNQGPPGQQGPEGADPLVLTHTQMLRHANIRMYTHGEKGEKGATGHLGSSGNPGSTGIPGDPGEMGPRGLMGIKGARGPPGDTGPPGRRSRFNFGFLLVKHSQSAKVPECPLNTLKLWEGYSLLYLKGQEKVHKQDLGQAGSCVQFFSTIPFSSCNLGTCNYASHNDKSYWLSTTASSPMLSVSELDIEPLISRCVVCEVHSPAISLHSQTTSLPDCPPEWKSLWHGYSFFMHTGSGDDAGGPTLRSSGSCLQLFHTHPTLECEGSQGTCSYSESIYTFWLTVSREGFGSGPDTTTLRGEAQNVSRCNVCMKNF</sequence>
<comment type="function">
    <text evidence="1">Type IV collagen is the major structural component of glomerular basement membranes (GBM), forming a 'chicken-wire' meshwork together with laminins, proteoglycans and entactin/nidogen.</text>
</comment>
<dbReference type="Proteomes" id="UP001239994">
    <property type="component" value="Unassembled WGS sequence"/>
</dbReference>
<dbReference type="FunFam" id="2.170.240.10:FF:000001">
    <property type="entry name" value="Collagen IV alpha 1 chain"/>
    <property type="match status" value="1"/>
</dbReference>
<evidence type="ECO:0000256" key="3">
    <source>
        <dbReference type="ARBA" id="ARBA00022525"/>
    </source>
</evidence>
<keyword evidence="5" id="KW-0677">Repeat</keyword>
<evidence type="ECO:0000256" key="8">
    <source>
        <dbReference type="ARBA" id="ARBA00023157"/>
    </source>
</evidence>
<dbReference type="GO" id="GO:0030198">
    <property type="term" value="P:extracellular matrix organization"/>
    <property type="evidence" value="ECO:0007669"/>
    <property type="project" value="TreeGrafter"/>
</dbReference>
<protein>
    <recommendedName>
        <fullName evidence="10">Collagen IV NC1 domain-containing protein</fullName>
    </recommendedName>
</protein>
<evidence type="ECO:0000256" key="5">
    <source>
        <dbReference type="ARBA" id="ARBA00022737"/>
    </source>
</evidence>
<dbReference type="InterPro" id="IPR008160">
    <property type="entry name" value="Collagen"/>
</dbReference>
<evidence type="ECO:0000256" key="7">
    <source>
        <dbReference type="ARBA" id="ARBA00023119"/>
    </source>
</evidence>
<dbReference type="Gene3D" id="1.20.5.320">
    <property type="entry name" value="6-Phosphogluconate Dehydrogenase, domain 3"/>
    <property type="match status" value="1"/>
</dbReference>
<dbReference type="Gene3D" id="2.170.240.10">
    <property type="entry name" value="Collagen IV, non-collagenous"/>
    <property type="match status" value="1"/>
</dbReference>
<keyword evidence="8" id="KW-1015">Disulfide bond</keyword>
<feature type="compositionally biased region" description="Low complexity" evidence="9">
    <location>
        <begin position="27"/>
        <end position="44"/>
    </location>
</feature>
<dbReference type="SUPFAM" id="SSF56436">
    <property type="entry name" value="C-type lectin-like"/>
    <property type="match status" value="2"/>
</dbReference>
<dbReference type="InterPro" id="IPR036954">
    <property type="entry name" value="Collagen_IV_NC_sf"/>
</dbReference>
<organism evidence="11 12">
    <name type="scientific">Electrophorus voltai</name>
    <dbReference type="NCBI Taxonomy" id="2609070"/>
    <lineage>
        <taxon>Eukaryota</taxon>
        <taxon>Metazoa</taxon>
        <taxon>Chordata</taxon>
        <taxon>Craniata</taxon>
        <taxon>Vertebrata</taxon>
        <taxon>Euteleostomi</taxon>
        <taxon>Actinopterygii</taxon>
        <taxon>Neopterygii</taxon>
        <taxon>Teleostei</taxon>
        <taxon>Ostariophysi</taxon>
        <taxon>Gymnotiformes</taxon>
        <taxon>Gymnotoidei</taxon>
        <taxon>Gymnotidae</taxon>
        <taxon>Electrophorus</taxon>
    </lineage>
</organism>
<accession>A0AAD9DMT4</accession>
<feature type="domain" description="Collagen IV NC1" evidence="10">
    <location>
        <begin position="215"/>
        <end position="434"/>
    </location>
</feature>
<gene>
    <name evidence="11" type="ORF">P4O66_017865</name>
</gene>
<evidence type="ECO:0000313" key="12">
    <source>
        <dbReference type="Proteomes" id="UP001239994"/>
    </source>
</evidence>
<dbReference type="Pfam" id="PF01413">
    <property type="entry name" value="C4"/>
    <property type="match status" value="2"/>
</dbReference>
<feature type="region of interest" description="Disordered" evidence="9">
    <location>
        <begin position="158"/>
        <end position="207"/>
    </location>
</feature>
<evidence type="ECO:0000313" key="11">
    <source>
        <dbReference type="EMBL" id="KAK1786124.1"/>
    </source>
</evidence>
<keyword evidence="3" id="KW-0964">Secreted</keyword>
<keyword evidence="4" id="KW-0272">Extracellular matrix</keyword>
<name>A0AAD9DMT4_9TELE</name>
<dbReference type="EMBL" id="JAROKS010000025">
    <property type="protein sequence ID" value="KAK1786124.1"/>
    <property type="molecule type" value="Genomic_DNA"/>
</dbReference>
<dbReference type="GO" id="GO:0005615">
    <property type="term" value="C:extracellular space"/>
    <property type="evidence" value="ECO:0007669"/>
    <property type="project" value="TreeGrafter"/>
</dbReference>
<feature type="region of interest" description="Disordered" evidence="9">
    <location>
        <begin position="1"/>
        <end position="135"/>
    </location>
</feature>
<evidence type="ECO:0000256" key="4">
    <source>
        <dbReference type="ARBA" id="ARBA00022530"/>
    </source>
</evidence>
<dbReference type="Pfam" id="PF01391">
    <property type="entry name" value="Collagen"/>
    <property type="match status" value="2"/>
</dbReference>
<evidence type="ECO:0000259" key="10">
    <source>
        <dbReference type="PROSITE" id="PS51403"/>
    </source>
</evidence>
<keyword evidence="7" id="KW-0176">Collagen</keyword>
<keyword evidence="12" id="KW-1185">Reference proteome</keyword>
<evidence type="ECO:0000256" key="2">
    <source>
        <dbReference type="ARBA" id="ARBA00004302"/>
    </source>
</evidence>
<dbReference type="InterPro" id="IPR001442">
    <property type="entry name" value="Collagen_IV_NC"/>
</dbReference>
<comment type="subcellular location">
    <subcellularLocation>
        <location evidence="2">Secreted</location>
        <location evidence="2">Extracellular space</location>
        <location evidence="2">Extracellular matrix</location>
        <location evidence="2">Basement membrane</location>
    </subcellularLocation>
</comment>
<dbReference type="PANTHER" id="PTHR24023:SF1112">
    <property type="entry name" value="COL_CUTICLE_N DOMAIN-CONTAINING PROTEIN-RELATED"/>
    <property type="match status" value="1"/>
</dbReference>
<keyword evidence="6" id="KW-0084">Basement membrane</keyword>
<dbReference type="GO" id="GO:0005604">
    <property type="term" value="C:basement membrane"/>
    <property type="evidence" value="ECO:0007669"/>
    <property type="project" value="UniProtKB-SubCell"/>
</dbReference>
<evidence type="ECO:0000256" key="9">
    <source>
        <dbReference type="SAM" id="MobiDB-lite"/>
    </source>
</evidence>
<dbReference type="GO" id="GO:0005581">
    <property type="term" value="C:collagen trimer"/>
    <property type="evidence" value="ECO:0007669"/>
    <property type="project" value="UniProtKB-KW"/>
</dbReference>
<dbReference type="SMART" id="SM00111">
    <property type="entry name" value="C4"/>
    <property type="match status" value="2"/>
</dbReference>
<evidence type="ECO:0000256" key="1">
    <source>
        <dbReference type="ARBA" id="ARBA00003696"/>
    </source>
</evidence>
<dbReference type="AlphaFoldDB" id="A0AAD9DMT4"/>
<dbReference type="PROSITE" id="PS51403">
    <property type="entry name" value="NC1_IV"/>
    <property type="match status" value="1"/>
</dbReference>